<evidence type="ECO:0000313" key="2">
    <source>
        <dbReference type="Proteomes" id="UP000617628"/>
    </source>
</evidence>
<reference evidence="1" key="1">
    <citation type="submission" date="2021-01" db="EMBL/GenBank/DDBJ databases">
        <title>Modified the classification status of verrucomicrobia.</title>
        <authorList>
            <person name="Feng X."/>
        </authorList>
    </citation>
    <scope>NUCLEOTIDE SEQUENCE</scope>
    <source>
        <strain evidence="1">KCTC 13126</strain>
    </source>
</reference>
<dbReference type="InterPro" id="IPR021953">
    <property type="entry name" value="DUF3570"/>
</dbReference>
<dbReference type="Pfam" id="PF12094">
    <property type="entry name" value="DUF3570"/>
    <property type="match status" value="2"/>
</dbReference>
<dbReference type="AlphaFoldDB" id="A0A934S3U5"/>
<keyword evidence="2" id="KW-1185">Reference proteome</keyword>
<dbReference type="RefSeq" id="WP_200359719.1">
    <property type="nucleotide sequence ID" value="NZ_JAENIL010000101.1"/>
</dbReference>
<proteinExistence type="predicted"/>
<accession>A0A934S3U5</accession>
<dbReference type="Proteomes" id="UP000617628">
    <property type="component" value="Unassembled WGS sequence"/>
</dbReference>
<protein>
    <submittedName>
        <fullName evidence="1">DUF3570 domain-containing protein</fullName>
    </submittedName>
</protein>
<gene>
    <name evidence="1" type="ORF">JIN87_27125</name>
</gene>
<name>A0A934S3U5_9BACT</name>
<comment type="caution">
    <text evidence="1">The sequence shown here is derived from an EMBL/GenBank/DDBJ whole genome shotgun (WGS) entry which is preliminary data.</text>
</comment>
<dbReference type="SUPFAM" id="SSF56935">
    <property type="entry name" value="Porins"/>
    <property type="match status" value="1"/>
</dbReference>
<organism evidence="1 2">
    <name type="scientific">Pelagicoccus mobilis</name>
    <dbReference type="NCBI Taxonomy" id="415221"/>
    <lineage>
        <taxon>Bacteria</taxon>
        <taxon>Pseudomonadati</taxon>
        <taxon>Verrucomicrobiota</taxon>
        <taxon>Opitutia</taxon>
        <taxon>Puniceicoccales</taxon>
        <taxon>Pelagicoccaceae</taxon>
        <taxon>Pelagicoccus</taxon>
    </lineage>
</organism>
<dbReference type="EMBL" id="JAENIL010000101">
    <property type="protein sequence ID" value="MBK1880589.1"/>
    <property type="molecule type" value="Genomic_DNA"/>
</dbReference>
<sequence length="387" mass="44547">MTSRCLSVLTPVRILAFCAYLQFAWLKPVRAEDHLSVKWQDYQEDDGRVRVLSKYLGAEKVINQSFALRLHAVHDSISGATPTGSTGEDGDELVLSEIVDVRDAGVVDLDWTHGIHKTSFQIAYSDESDFLSKGYAIYNTSEFNKRNTALNYGVSYVDDEIEPSFFSEAETKDSLDGYVGVSQVLDPNTVVALNFTYSKFEGYLDDPYKQIAKNVEVLPGFFLFQEAPEHRPDERLRRIWFANVKRFFPEVRGSVDIDYRYFDDSWGVESHTFDFEWYQKIGDKWTLRPSYRYYRQSAADFYYPDLNGVDIDPFDPEPGVGPFYSADYRLAKMETESYGLKVIYDLTGEVSLDFSWERYEMKGRDGVTIEDAFPDADILTIGGVWWF</sequence>
<evidence type="ECO:0000313" key="1">
    <source>
        <dbReference type="EMBL" id="MBK1880589.1"/>
    </source>
</evidence>